<feature type="chain" id="PRO_5020313682" evidence="1">
    <location>
        <begin position="28"/>
        <end position="478"/>
    </location>
</feature>
<dbReference type="EMBL" id="SMGK01000002">
    <property type="protein sequence ID" value="TCK74220.1"/>
    <property type="molecule type" value="Genomic_DNA"/>
</dbReference>
<feature type="signal peptide" evidence="1">
    <location>
        <begin position="1"/>
        <end position="27"/>
    </location>
</feature>
<evidence type="ECO:0000313" key="2">
    <source>
        <dbReference type="EMBL" id="TCK74220.1"/>
    </source>
</evidence>
<accession>A0A4R1LAA1</accession>
<organism evidence="2 3">
    <name type="scientific">Acidipila rosea</name>
    <dbReference type="NCBI Taxonomy" id="768535"/>
    <lineage>
        <taxon>Bacteria</taxon>
        <taxon>Pseudomonadati</taxon>
        <taxon>Acidobacteriota</taxon>
        <taxon>Terriglobia</taxon>
        <taxon>Terriglobales</taxon>
        <taxon>Acidobacteriaceae</taxon>
        <taxon>Acidipila</taxon>
    </lineage>
</organism>
<name>A0A4R1LAA1_9BACT</name>
<evidence type="ECO:0000313" key="3">
    <source>
        <dbReference type="Proteomes" id="UP000295210"/>
    </source>
</evidence>
<dbReference type="Pfam" id="PF07642">
    <property type="entry name" value="BBP2"/>
    <property type="match status" value="1"/>
</dbReference>
<dbReference type="Proteomes" id="UP000295210">
    <property type="component" value="Unassembled WGS sequence"/>
</dbReference>
<dbReference type="InterPro" id="IPR011486">
    <property type="entry name" value="BBP2"/>
</dbReference>
<keyword evidence="3" id="KW-1185">Reference proteome</keyword>
<gene>
    <name evidence="2" type="ORF">C7378_1842</name>
</gene>
<proteinExistence type="predicted"/>
<protein>
    <submittedName>
        <fullName evidence="2">Putative OmpL-like beta-barrel porin-2</fullName>
    </submittedName>
</protein>
<reference evidence="2 3" key="1">
    <citation type="submission" date="2019-03" db="EMBL/GenBank/DDBJ databases">
        <title>Genomic Encyclopedia of Type Strains, Phase IV (KMG-IV): sequencing the most valuable type-strain genomes for metagenomic binning, comparative biology and taxonomic classification.</title>
        <authorList>
            <person name="Goeker M."/>
        </authorList>
    </citation>
    <scope>NUCLEOTIDE SEQUENCE [LARGE SCALE GENOMIC DNA]</scope>
    <source>
        <strain evidence="2 3">DSM 103428</strain>
    </source>
</reference>
<dbReference type="RefSeq" id="WP_131994951.1">
    <property type="nucleotide sequence ID" value="NZ_SMGK01000002.1"/>
</dbReference>
<comment type="caution">
    <text evidence="2">The sequence shown here is derived from an EMBL/GenBank/DDBJ whole genome shotgun (WGS) entry which is preliminary data.</text>
</comment>
<dbReference type="OrthoDB" id="7486782at2"/>
<dbReference type="AlphaFoldDB" id="A0A4R1LAA1"/>
<keyword evidence="1" id="KW-0732">Signal</keyword>
<sequence length="478" mass="53243">MKPKFNRRFVHRAVVGTIFFFAGLAGLAVQGQGQTVLPDAPKPAERSSSFFHRLATYYGEDWSGTLPSSAAPVRRLPASPLDSPPFPNADWSYSGSQEIGAPDTGSYPLMTALNGAKSRTKVYGWVEPSFNLSTSGDSNAPVAYDQFANRVELQQLVVIVERLADTVQTKHWDFGYHLTGIFGTDYYFTTGKGYFSQQLLKFNRQYGADLPAEYVDLYVPKVAKGMDVRVGRFSSIPGIESQWAPGNYIFSHSLVNTFDALTDTGLLATVKLSDRWLVQAGISAGHDVAPWTDDAKASGTACLDYTSGSVKDSLYVCANGINSGKYAYDNIQQYDGTWYHRFSKTWHMATESWFMYERDVPNAAGPLPIETGTYGAVCQPGELRCLAPEYAAVNYLEHEISPSLMMSFRSDFMNDKKGQRTGYAGRYAENTLSLTKWFGSTVEVRPEVRFDRSYDRPAYDKGRTSNQFTFASDLIYRF</sequence>
<evidence type="ECO:0000256" key="1">
    <source>
        <dbReference type="SAM" id="SignalP"/>
    </source>
</evidence>